<accession>A0ABX5FQG0</accession>
<keyword evidence="7 8" id="KW-0472">Membrane</keyword>
<comment type="subcellular location">
    <subcellularLocation>
        <location evidence="1">Membrane</location>
        <topology evidence="1">Multi-pass membrane protein</topology>
    </subcellularLocation>
</comment>
<sequence length="366" mass="42236">MSKYAMNGITLMQYIILIHASQVGTGIFSLPRQLAETSGTDGWMTVLLAWIINCLAGWIMLLTLRKYPDFTLLDLLSHLFGKWLGKLLALPLIIYFASFGLVIMVNSMLYIKSWFLTKTPAYLVVLLFAIPSYLVVRNGLRVQARYIELVFYMTMWMPLFMLIPVGEGNTLFLLPFLKEGWLPVLQGLQKTVFAYAGFEILFIIYPFLQKKKYAIHGFLIGNTLTLLYYLFITIVCFIFYTPDGITTLNQPVLSLLKNIEFRFLERFDMIFLAIYLLVVSKAWIIYISCAVFSTAQIFKKQDHSIFSGIYFLFAVASVYVMNPTWNQSEEWTKLLSKAAFGVMYMFPVVLYIYVRGFEMLRRGKTG</sequence>
<dbReference type="RefSeq" id="WP_106834570.1">
    <property type="nucleotide sequence ID" value="NZ_JARMEW010000032.1"/>
</dbReference>
<dbReference type="PANTHER" id="PTHR34975">
    <property type="entry name" value="SPORE GERMINATION PROTEIN A2"/>
    <property type="match status" value="1"/>
</dbReference>
<dbReference type="Proteomes" id="UP000241645">
    <property type="component" value="Unassembled WGS sequence"/>
</dbReference>
<evidence type="ECO:0000256" key="4">
    <source>
        <dbReference type="ARBA" id="ARBA00022544"/>
    </source>
</evidence>
<evidence type="ECO:0000256" key="6">
    <source>
        <dbReference type="ARBA" id="ARBA00022989"/>
    </source>
</evidence>
<feature type="transmembrane region" description="Helical" evidence="8">
    <location>
        <begin position="83"/>
        <end position="109"/>
    </location>
</feature>
<keyword evidence="5 8" id="KW-0812">Transmembrane</keyword>
<evidence type="ECO:0000256" key="7">
    <source>
        <dbReference type="ARBA" id="ARBA00023136"/>
    </source>
</evidence>
<feature type="transmembrane region" description="Helical" evidence="8">
    <location>
        <begin position="149"/>
        <end position="172"/>
    </location>
</feature>
<dbReference type="Gene3D" id="1.20.1740.10">
    <property type="entry name" value="Amino acid/polyamine transporter I"/>
    <property type="match status" value="1"/>
</dbReference>
<name>A0ABX5FQG0_9BACL</name>
<keyword evidence="4" id="KW-0309">Germination</keyword>
<evidence type="ECO:0000313" key="10">
    <source>
        <dbReference type="Proteomes" id="UP000241645"/>
    </source>
</evidence>
<dbReference type="PANTHER" id="PTHR34975:SF2">
    <property type="entry name" value="SPORE GERMINATION PROTEIN A2"/>
    <property type="match status" value="1"/>
</dbReference>
<feature type="transmembrane region" description="Helical" evidence="8">
    <location>
        <begin position="220"/>
        <end position="240"/>
    </location>
</feature>
<evidence type="ECO:0000256" key="8">
    <source>
        <dbReference type="SAM" id="Phobius"/>
    </source>
</evidence>
<dbReference type="GeneID" id="95751074"/>
<feature type="transmembrane region" description="Helical" evidence="8">
    <location>
        <begin position="121"/>
        <end position="140"/>
    </location>
</feature>
<feature type="transmembrane region" description="Helical" evidence="8">
    <location>
        <begin position="334"/>
        <end position="354"/>
    </location>
</feature>
<comment type="caution">
    <text evidence="9">The sequence shown here is derived from an EMBL/GenBank/DDBJ whole genome shotgun (WGS) entry which is preliminary data.</text>
</comment>
<evidence type="ECO:0000313" key="9">
    <source>
        <dbReference type="EMBL" id="PSK10374.1"/>
    </source>
</evidence>
<gene>
    <name evidence="9" type="ORF">C7R92_13260</name>
</gene>
<dbReference type="EMBL" id="PXZO01000021">
    <property type="protein sequence ID" value="PSK10374.1"/>
    <property type="molecule type" value="Genomic_DNA"/>
</dbReference>
<reference evidence="9 10" key="1">
    <citation type="submission" date="2018-03" db="EMBL/GenBank/DDBJ databases">
        <title>Brevisbacillus phylogenomics.</title>
        <authorList>
            <person name="Dunlap C."/>
        </authorList>
    </citation>
    <scope>NUCLEOTIDE SEQUENCE [LARGE SCALE GENOMIC DNA]</scope>
    <source>
        <strain evidence="9 10">NRRL B-41110</strain>
    </source>
</reference>
<dbReference type="Pfam" id="PF03845">
    <property type="entry name" value="Spore_permease"/>
    <property type="match status" value="1"/>
</dbReference>
<dbReference type="NCBIfam" id="TIGR00912">
    <property type="entry name" value="2A0309"/>
    <property type="match status" value="1"/>
</dbReference>
<feature type="transmembrane region" description="Helical" evidence="8">
    <location>
        <begin position="270"/>
        <end position="292"/>
    </location>
</feature>
<comment type="similarity">
    <text evidence="2">Belongs to the amino acid-polyamine-organocation (APC) superfamily. Spore germination protein (SGP) (TC 2.A.3.9) family.</text>
</comment>
<evidence type="ECO:0000256" key="3">
    <source>
        <dbReference type="ARBA" id="ARBA00022448"/>
    </source>
</evidence>
<keyword evidence="10" id="KW-1185">Reference proteome</keyword>
<keyword evidence="3" id="KW-0813">Transport</keyword>
<feature type="transmembrane region" description="Helical" evidence="8">
    <location>
        <begin position="42"/>
        <end position="62"/>
    </location>
</feature>
<feature type="transmembrane region" description="Helical" evidence="8">
    <location>
        <begin position="192"/>
        <end position="208"/>
    </location>
</feature>
<protein>
    <submittedName>
        <fullName evidence="9">Spore gernimation protein</fullName>
    </submittedName>
</protein>
<keyword evidence="6 8" id="KW-1133">Transmembrane helix</keyword>
<evidence type="ECO:0000256" key="5">
    <source>
        <dbReference type="ARBA" id="ARBA00022692"/>
    </source>
</evidence>
<feature type="transmembrane region" description="Helical" evidence="8">
    <location>
        <begin position="304"/>
        <end position="322"/>
    </location>
</feature>
<feature type="transmembrane region" description="Helical" evidence="8">
    <location>
        <begin position="12"/>
        <end position="30"/>
    </location>
</feature>
<evidence type="ECO:0000256" key="1">
    <source>
        <dbReference type="ARBA" id="ARBA00004141"/>
    </source>
</evidence>
<evidence type="ECO:0000256" key="2">
    <source>
        <dbReference type="ARBA" id="ARBA00007998"/>
    </source>
</evidence>
<proteinExistence type="inferred from homology"/>
<dbReference type="InterPro" id="IPR004761">
    <property type="entry name" value="Spore_GerAB"/>
</dbReference>
<organism evidence="9 10">
    <name type="scientific">Brevibacillus porteri</name>
    <dbReference type="NCBI Taxonomy" id="2126350"/>
    <lineage>
        <taxon>Bacteria</taxon>
        <taxon>Bacillati</taxon>
        <taxon>Bacillota</taxon>
        <taxon>Bacilli</taxon>
        <taxon>Bacillales</taxon>
        <taxon>Paenibacillaceae</taxon>
        <taxon>Brevibacillus</taxon>
    </lineage>
</organism>